<keyword evidence="2" id="KW-1185">Reference proteome</keyword>
<proteinExistence type="predicted"/>
<evidence type="ECO:0000313" key="2">
    <source>
        <dbReference type="Proteomes" id="UP000009169"/>
    </source>
</evidence>
<organism evidence="1 2">
    <name type="scientific">Trichophyton equinum (strain ATCC MYA-4606 / CBS 127.97)</name>
    <name type="common">Horse ringworm fungus</name>
    <dbReference type="NCBI Taxonomy" id="559882"/>
    <lineage>
        <taxon>Eukaryota</taxon>
        <taxon>Fungi</taxon>
        <taxon>Dikarya</taxon>
        <taxon>Ascomycota</taxon>
        <taxon>Pezizomycotina</taxon>
        <taxon>Eurotiomycetes</taxon>
        <taxon>Eurotiomycetidae</taxon>
        <taxon>Onygenales</taxon>
        <taxon>Arthrodermataceae</taxon>
        <taxon>Trichophyton</taxon>
    </lineage>
</organism>
<dbReference type="HOGENOM" id="CLU_1846514_0_0_1"/>
<dbReference type="EMBL" id="DS995721">
    <property type="protein sequence ID" value="EGE02149.1"/>
    <property type="molecule type" value="Genomic_DNA"/>
</dbReference>
<dbReference type="AlphaFoldDB" id="F2PJT1"/>
<dbReference type="Proteomes" id="UP000009169">
    <property type="component" value="Unassembled WGS sequence"/>
</dbReference>
<dbReference type="VEuPathDB" id="FungiDB:TEQG_01188"/>
<name>F2PJT1_TRIEC</name>
<gene>
    <name evidence="1" type="ORF">TEQG_01188</name>
</gene>
<protein>
    <submittedName>
        <fullName evidence="1">Uncharacterized protein</fullName>
    </submittedName>
</protein>
<evidence type="ECO:0000313" key="1">
    <source>
        <dbReference type="EMBL" id="EGE02149.1"/>
    </source>
</evidence>
<accession>F2PJT1</accession>
<sequence>MPGIIKLHSHKKGVEEEPLVVTAFWRRKSLKRRRKGHPQVHLRFPGLVEEKRVERVLLVLPSSFLFFPPRRCCDLPGSGRKKFLGGRFLRPSQPAAEKLRAQTLRQYHQHWTASSVDVSISGWTIQIAGIFRAISFSRI</sequence>
<reference evidence="2" key="1">
    <citation type="journal article" date="2012" name="MBio">
        <title>Comparative genome analysis of Trichophyton rubrum and related dermatophytes reveals candidate genes involved in infection.</title>
        <authorList>
            <person name="Martinez D.A."/>
            <person name="Oliver B.G."/>
            <person name="Graeser Y."/>
            <person name="Goldberg J.M."/>
            <person name="Li W."/>
            <person name="Martinez-Rossi N.M."/>
            <person name="Monod M."/>
            <person name="Shelest E."/>
            <person name="Barton R.C."/>
            <person name="Birch E."/>
            <person name="Brakhage A.A."/>
            <person name="Chen Z."/>
            <person name="Gurr S.J."/>
            <person name="Heiman D."/>
            <person name="Heitman J."/>
            <person name="Kosti I."/>
            <person name="Rossi A."/>
            <person name="Saif S."/>
            <person name="Samalova M."/>
            <person name="Saunders C.W."/>
            <person name="Shea T."/>
            <person name="Summerbell R.C."/>
            <person name="Xu J."/>
            <person name="Young S."/>
            <person name="Zeng Q."/>
            <person name="Birren B.W."/>
            <person name="Cuomo C.A."/>
            <person name="White T.C."/>
        </authorList>
    </citation>
    <scope>NUCLEOTIDE SEQUENCE [LARGE SCALE GENOMIC DNA]</scope>
    <source>
        <strain evidence="2">ATCC MYA-4606 / CBS 127.97</strain>
    </source>
</reference>